<evidence type="ECO:0000259" key="3">
    <source>
        <dbReference type="Pfam" id="PF00144"/>
    </source>
</evidence>
<dbReference type="PANTHER" id="PTHR46825">
    <property type="entry name" value="D-ALANYL-D-ALANINE-CARBOXYPEPTIDASE/ENDOPEPTIDASE AMPH"/>
    <property type="match status" value="1"/>
</dbReference>
<evidence type="ECO:0000256" key="1">
    <source>
        <dbReference type="ARBA" id="ARBA00004370"/>
    </source>
</evidence>
<dbReference type="Proteomes" id="UP000539957">
    <property type="component" value="Unassembled WGS sequence"/>
</dbReference>
<organism evidence="4 5">
    <name type="scientific">Brevundimonas bullata</name>
    <dbReference type="NCBI Taxonomy" id="13160"/>
    <lineage>
        <taxon>Bacteria</taxon>
        <taxon>Pseudomonadati</taxon>
        <taxon>Pseudomonadota</taxon>
        <taxon>Alphaproteobacteria</taxon>
        <taxon>Caulobacterales</taxon>
        <taxon>Caulobacteraceae</taxon>
        <taxon>Brevundimonas</taxon>
    </lineage>
</organism>
<gene>
    <name evidence="4" type="ORF">HNP32_001103</name>
</gene>
<dbReference type="Pfam" id="PF00144">
    <property type="entry name" value="Beta-lactamase"/>
    <property type="match status" value="1"/>
</dbReference>
<dbReference type="GO" id="GO:0016020">
    <property type="term" value="C:membrane"/>
    <property type="evidence" value="ECO:0007669"/>
    <property type="project" value="UniProtKB-SubCell"/>
</dbReference>
<dbReference type="PANTHER" id="PTHR46825:SF11">
    <property type="entry name" value="PENICILLIN-BINDING PROTEIN 4"/>
    <property type="match status" value="1"/>
</dbReference>
<dbReference type="InterPro" id="IPR023650">
    <property type="entry name" value="Beta-lactam_class-A_AS"/>
</dbReference>
<dbReference type="PROSITE" id="PS00146">
    <property type="entry name" value="BETA_LACTAMASE_A"/>
    <property type="match status" value="1"/>
</dbReference>
<dbReference type="InterPro" id="IPR001466">
    <property type="entry name" value="Beta-lactam-related"/>
</dbReference>
<dbReference type="Gene3D" id="3.40.710.10">
    <property type="entry name" value="DD-peptidase/beta-lactamase superfamily"/>
    <property type="match status" value="1"/>
</dbReference>
<feature type="domain" description="Beta-lactamase-related" evidence="3">
    <location>
        <begin position="79"/>
        <end position="386"/>
    </location>
</feature>
<dbReference type="AlphaFoldDB" id="A0A7W7IN27"/>
<dbReference type="SUPFAM" id="SSF56601">
    <property type="entry name" value="beta-lactamase/transpeptidase-like"/>
    <property type="match status" value="1"/>
</dbReference>
<evidence type="ECO:0000256" key="2">
    <source>
        <dbReference type="ARBA" id="ARBA00023136"/>
    </source>
</evidence>
<reference evidence="4 5" key="1">
    <citation type="submission" date="2020-08" db="EMBL/GenBank/DDBJ databases">
        <title>Functional genomics of gut bacteria from endangered species of beetles.</title>
        <authorList>
            <person name="Carlos-Shanley C."/>
        </authorList>
    </citation>
    <scope>NUCLEOTIDE SEQUENCE [LARGE SCALE GENOMIC DNA]</scope>
    <source>
        <strain evidence="4 5">S00123</strain>
    </source>
</reference>
<keyword evidence="5" id="KW-1185">Reference proteome</keyword>
<evidence type="ECO:0000313" key="5">
    <source>
        <dbReference type="Proteomes" id="UP000539957"/>
    </source>
</evidence>
<dbReference type="InterPro" id="IPR012338">
    <property type="entry name" value="Beta-lactam/transpept-like"/>
</dbReference>
<evidence type="ECO:0000313" key="4">
    <source>
        <dbReference type="EMBL" id="MBB4797379.1"/>
    </source>
</evidence>
<dbReference type="InterPro" id="IPR050491">
    <property type="entry name" value="AmpC-like"/>
</dbReference>
<comment type="caution">
    <text evidence="4">The sequence shown here is derived from an EMBL/GenBank/DDBJ whole genome shotgun (WGS) entry which is preliminary data.</text>
</comment>
<keyword evidence="2" id="KW-0472">Membrane</keyword>
<protein>
    <submittedName>
        <fullName evidence="4">CubicO group peptidase (Beta-lactamase class C family)</fullName>
    </submittedName>
</protein>
<dbReference type="EMBL" id="JACHKY010000002">
    <property type="protein sequence ID" value="MBB4797379.1"/>
    <property type="molecule type" value="Genomic_DNA"/>
</dbReference>
<comment type="subcellular location">
    <subcellularLocation>
        <location evidence="1">Membrane</location>
    </subcellularLocation>
</comment>
<sequence length="413" mass="45195">MFVVPKSAGGRPWFLGSLAAVALVCAGAGAWIVHAIAPETQAATATKVRLPERPPVEVVEALPQLKARLDYLGERKQFMGAILVAKGDQVLFRQVYGKANYENDQPLKLDTRFRLASVSKQFTAAAILKLQDEGRLSVNDPVCQWIETCPDAWKPLRIHHLLSHTSGIPDLMAQSEWGRIRVTPRTPKELTETSARYGLQFEPGTKIRYDNAAYNLAAEIVAKASGKPFEIYLNDAILKPLGLKDTGSDAHADAQGLAMGYANFPGGLAAQPIANVSVVYGAGALYSTLDDMLVWNQALHKGHVLSDASYAQMIADHAPEGTPKERGRAHRAYGYGIYVNSLGEQVKPAFDDKQIYHTGSWAGFRNLVLYQPEADVTVVVLSNNYHQRDLVFMLSQQAMAEALGRPFPTGLNR</sequence>
<name>A0A7W7IN27_9CAUL</name>
<accession>A0A7W7IN27</accession>
<proteinExistence type="predicted"/>
<dbReference type="RefSeq" id="WP_184267949.1">
    <property type="nucleotide sequence ID" value="NZ_JACHKY010000002.1"/>
</dbReference>